<dbReference type="AlphaFoldDB" id="A0A834C2R4"/>
<gene>
    <name evidence="1" type="ORF">FQA47_017005</name>
</gene>
<proteinExistence type="predicted"/>
<dbReference type="EMBL" id="WKFB01000626">
    <property type="protein sequence ID" value="KAF6719295.1"/>
    <property type="molecule type" value="Genomic_DNA"/>
</dbReference>
<protein>
    <submittedName>
        <fullName evidence="1">Uncharacterized protein</fullName>
    </submittedName>
</protein>
<reference evidence="1" key="1">
    <citation type="journal article" name="BMC Genomics">
        <title>Long-read sequencing and de novo genome assembly of marine medaka (Oryzias melastigma).</title>
        <authorList>
            <person name="Liang P."/>
            <person name="Saqib H.S.A."/>
            <person name="Ni X."/>
            <person name="Shen Y."/>
        </authorList>
    </citation>
    <scope>NUCLEOTIDE SEQUENCE</scope>
    <source>
        <strain evidence="1">Bigg-433</strain>
    </source>
</reference>
<accession>A0A834C2R4</accession>
<name>A0A834C2R4_ORYME</name>
<sequence length="120" mass="13638">MDNILHSSHGHHRSHRWAKGVDSTWETMARQPLTSPTASEWQRVIQRTWQQKDKSISLLPFHHRPACSDSKMSCGAFQNPHLFGWEQGIGGCVCFKGNAEESIFLYDSTPALHSVFQCLC</sequence>
<evidence type="ECO:0000313" key="1">
    <source>
        <dbReference type="EMBL" id="KAF6719295.1"/>
    </source>
</evidence>
<comment type="caution">
    <text evidence="1">The sequence shown here is derived from an EMBL/GenBank/DDBJ whole genome shotgun (WGS) entry which is preliminary data.</text>
</comment>
<evidence type="ECO:0000313" key="2">
    <source>
        <dbReference type="Proteomes" id="UP000646548"/>
    </source>
</evidence>
<dbReference type="Proteomes" id="UP000646548">
    <property type="component" value="Unassembled WGS sequence"/>
</dbReference>
<organism evidence="1 2">
    <name type="scientific">Oryzias melastigma</name>
    <name type="common">Marine medaka</name>
    <dbReference type="NCBI Taxonomy" id="30732"/>
    <lineage>
        <taxon>Eukaryota</taxon>
        <taxon>Metazoa</taxon>
        <taxon>Chordata</taxon>
        <taxon>Craniata</taxon>
        <taxon>Vertebrata</taxon>
        <taxon>Euteleostomi</taxon>
        <taxon>Actinopterygii</taxon>
        <taxon>Neopterygii</taxon>
        <taxon>Teleostei</taxon>
        <taxon>Neoteleostei</taxon>
        <taxon>Acanthomorphata</taxon>
        <taxon>Ovalentaria</taxon>
        <taxon>Atherinomorphae</taxon>
        <taxon>Beloniformes</taxon>
        <taxon>Adrianichthyidae</taxon>
        <taxon>Oryziinae</taxon>
        <taxon>Oryzias</taxon>
    </lineage>
</organism>